<dbReference type="Proteomes" id="UP000008066">
    <property type="component" value="Unassembled WGS sequence"/>
</dbReference>
<dbReference type="FunFam" id="3.60.21.10:FF:000054">
    <property type="entry name" value="DCR2p Phosphoesterase"/>
    <property type="match status" value="1"/>
</dbReference>
<evidence type="ECO:0000259" key="3">
    <source>
        <dbReference type="Pfam" id="PF00149"/>
    </source>
</evidence>
<dbReference type="InterPro" id="IPR004843">
    <property type="entry name" value="Calcineurin-like_PHP"/>
</dbReference>
<dbReference type="GeneID" id="18260859"/>
<feature type="domain" description="Calcineurin-like phosphoesterase" evidence="3">
    <location>
        <begin position="225"/>
        <end position="420"/>
    </location>
</feature>
<proteinExistence type="predicted"/>
<evidence type="ECO:0000313" key="5">
    <source>
        <dbReference type="Proteomes" id="UP000008066"/>
    </source>
</evidence>
<dbReference type="EMBL" id="GL988047">
    <property type="protein sequence ID" value="EGS17493.1"/>
    <property type="molecule type" value="Genomic_DNA"/>
</dbReference>
<dbReference type="OMA" id="HVNDYCS"/>
<name>G0SH04_CHATD</name>
<dbReference type="Pfam" id="PF00149">
    <property type="entry name" value="Metallophos"/>
    <property type="match status" value="1"/>
</dbReference>
<keyword evidence="5" id="KW-1185">Reference proteome</keyword>
<dbReference type="SUPFAM" id="SSF56300">
    <property type="entry name" value="Metallo-dependent phosphatases"/>
    <property type="match status" value="1"/>
</dbReference>
<dbReference type="OrthoDB" id="783096at2759"/>
<evidence type="ECO:0000256" key="1">
    <source>
        <dbReference type="SAM" id="MobiDB-lite"/>
    </source>
</evidence>
<dbReference type="InterPro" id="IPR029052">
    <property type="entry name" value="Metallo-depent_PP-like"/>
</dbReference>
<organism evidence="5">
    <name type="scientific">Chaetomium thermophilum (strain DSM 1495 / CBS 144.50 / IMI 039719)</name>
    <name type="common">Thermochaetoides thermophila</name>
    <dbReference type="NCBI Taxonomy" id="759272"/>
    <lineage>
        <taxon>Eukaryota</taxon>
        <taxon>Fungi</taxon>
        <taxon>Dikarya</taxon>
        <taxon>Ascomycota</taxon>
        <taxon>Pezizomycotina</taxon>
        <taxon>Sordariomycetes</taxon>
        <taxon>Sordariomycetidae</taxon>
        <taxon>Sordariales</taxon>
        <taxon>Chaetomiaceae</taxon>
        <taxon>Thermochaetoides</taxon>
    </lineage>
</organism>
<keyword evidence="2" id="KW-1133">Transmembrane helix</keyword>
<evidence type="ECO:0000256" key="2">
    <source>
        <dbReference type="SAM" id="Phobius"/>
    </source>
</evidence>
<sequence length="575" mass="64577">MTRRIVRTIVQTSIAALFTFIVVFFLDRNYRVLPNAIHTYLPTHHDGYVITDITITKCSSINIFSSCKLDPTIWTRIEKDLYLRTGIFSSAYLHVQQKREEELTPNDKVVIDVSVGRLNPGESDKKSWNRRSDKDDEKWESRPGGLWIKRSNKPGVSDSKDAVTGVDVLFGDDAVEVRPGWNIVGTPLLLDTSSNTPVALLTIRRGPEPEPIDKPIPKIQDNGRFKIVQLADLHLSTGVGHCRDALPKDWNGGKCEADPRTLDFVTKILDQEKPNLVVLSGDQVNGETAPDTQTAIFKYAKVLIERKIPYVSIFGNHDDEGDMSRAAQMALIEKLPYSLSQAGPADVDGVGNYYIEILAHGSSGHSAITVYLLDTHSYSPNERKYPGYNWIKQSQIDWFRNTAQKLKKKHKEYTHHHMDVAFIHIPLPEYTTPNVTMVGEWKEPSTAPSYNSGFFDALVQEGIVMVSCGQYVTLCPLLLNRLSSLMLSDHVNEYCGLSSTPDEKPAIWMCHAGGAGFGGYAGYGGFHRKIRVFEFDMNEARITTWKRVEWGPDVDKRIEELRLVDAGKVVAPVQE</sequence>
<keyword evidence="2" id="KW-0812">Transmembrane</keyword>
<dbReference type="HOGENOM" id="CLU_019692_4_1_1"/>
<evidence type="ECO:0000313" key="4">
    <source>
        <dbReference type="EMBL" id="EGS17493.1"/>
    </source>
</evidence>
<dbReference type="GO" id="GO:0004721">
    <property type="term" value="F:phosphoprotein phosphatase activity"/>
    <property type="evidence" value="ECO:0007669"/>
    <property type="project" value="TreeGrafter"/>
</dbReference>
<reference evidence="4 5" key="1">
    <citation type="journal article" date="2011" name="Cell">
        <title>Insight into structure and assembly of the nuclear pore complex by utilizing the genome of a eukaryotic thermophile.</title>
        <authorList>
            <person name="Amlacher S."/>
            <person name="Sarges P."/>
            <person name="Flemming D."/>
            <person name="van Noort V."/>
            <person name="Kunze R."/>
            <person name="Devos D.P."/>
            <person name="Arumugam M."/>
            <person name="Bork P."/>
            <person name="Hurt E."/>
        </authorList>
    </citation>
    <scope>NUCLEOTIDE SEQUENCE [LARGE SCALE GENOMIC DNA]</scope>
    <source>
        <strain evidence="5">DSM 1495 / CBS 144.50 / IMI 039719</strain>
    </source>
</reference>
<dbReference type="PANTHER" id="PTHR32440">
    <property type="entry name" value="PHOSPHATASE DCR2-RELATED-RELATED"/>
    <property type="match status" value="1"/>
</dbReference>
<accession>G0SH04</accession>
<dbReference type="KEGG" id="cthr:CTHT_0068210"/>
<feature type="transmembrane region" description="Helical" evidence="2">
    <location>
        <begin position="5"/>
        <end position="26"/>
    </location>
</feature>
<protein>
    <recommendedName>
        <fullName evidence="3">Calcineurin-like phosphoesterase domain-containing protein</fullName>
    </recommendedName>
</protein>
<keyword evidence="2" id="KW-0472">Membrane</keyword>
<dbReference type="eggNOG" id="KOG1432">
    <property type="taxonomic scope" value="Eukaryota"/>
</dbReference>
<feature type="compositionally biased region" description="Basic and acidic residues" evidence="1">
    <location>
        <begin position="122"/>
        <end position="141"/>
    </location>
</feature>
<dbReference type="RefSeq" id="XP_006697111.1">
    <property type="nucleotide sequence ID" value="XM_006697048.1"/>
</dbReference>
<dbReference type="STRING" id="759272.G0SH04"/>
<dbReference type="PANTHER" id="PTHR32440:SF0">
    <property type="entry name" value="PHOSPHATASE DCR2-RELATED"/>
    <property type="match status" value="1"/>
</dbReference>
<dbReference type="CDD" id="cd07383">
    <property type="entry name" value="MPP_Dcr2"/>
    <property type="match status" value="1"/>
</dbReference>
<dbReference type="AlphaFoldDB" id="G0SH04"/>
<dbReference type="GO" id="GO:0005737">
    <property type="term" value="C:cytoplasm"/>
    <property type="evidence" value="ECO:0007669"/>
    <property type="project" value="TreeGrafter"/>
</dbReference>
<gene>
    <name evidence="4" type="ORF">CTHT_0068210</name>
</gene>
<dbReference type="Gene3D" id="3.60.21.10">
    <property type="match status" value="1"/>
</dbReference>
<feature type="region of interest" description="Disordered" evidence="1">
    <location>
        <begin position="122"/>
        <end position="142"/>
    </location>
</feature>